<name>A0A0D1YSV2_9EURO</name>
<organism evidence="5 6">
    <name type="scientific">Exophiala spinifera</name>
    <dbReference type="NCBI Taxonomy" id="91928"/>
    <lineage>
        <taxon>Eukaryota</taxon>
        <taxon>Fungi</taxon>
        <taxon>Dikarya</taxon>
        <taxon>Ascomycota</taxon>
        <taxon>Pezizomycotina</taxon>
        <taxon>Eurotiomycetes</taxon>
        <taxon>Chaetothyriomycetidae</taxon>
        <taxon>Chaetothyriales</taxon>
        <taxon>Herpotrichiellaceae</taxon>
        <taxon>Exophiala</taxon>
    </lineage>
</organism>
<dbReference type="InterPro" id="IPR025110">
    <property type="entry name" value="AMP-bd_C"/>
</dbReference>
<dbReference type="PANTHER" id="PTHR24096">
    <property type="entry name" value="LONG-CHAIN-FATTY-ACID--COA LIGASE"/>
    <property type="match status" value="1"/>
</dbReference>
<dbReference type="EMBL" id="KN847493">
    <property type="protein sequence ID" value="KIW18366.1"/>
    <property type="molecule type" value="Genomic_DNA"/>
</dbReference>
<dbReference type="Gene3D" id="3.30.300.30">
    <property type="match status" value="1"/>
</dbReference>
<protein>
    <recommendedName>
        <fullName evidence="7">4-coumarate-CoA ligase</fullName>
    </recommendedName>
</protein>
<evidence type="ECO:0000259" key="4">
    <source>
        <dbReference type="Pfam" id="PF13193"/>
    </source>
</evidence>
<dbReference type="Pfam" id="PF00501">
    <property type="entry name" value="AMP-binding"/>
    <property type="match status" value="1"/>
</dbReference>
<dbReference type="STRING" id="91928.A0A0D1YSV2"/>
<dbReference type="OrthoDB" id="6509636at2759"/>
<dbReference type="InterPro" id="IPR000873">
    <property type="entry name" value="AMP-dep_synth/lig_dom"/>
</dbReference>
<keyword evidence="2" id="KW-0812">Transmembrane</keyword>
<keyword evidence="6" id="KW-1185">Reference proteome</keyword>
<evidence type="ECO:0000256" key="2">
    <source>
        <dbReference type="SAM" id="Phobius"/>
    </source>
</evidence>
<evidence type="ECO:0008006" key="7">
    <source>
        <dbReference type="Google" id="ProtNLM"/>
    </source>
</evidence>
<comment type="similarity">
    <text evidence="1">Belongs to the ATP-dependent AMP-binding enzyme family.</text>
</comment>
<dbReference type="GO" id="GO:0016405">
    <property type="term" value="F:CoA-ligase activity"/>
    <property type="evidence" value="ECO:0007669"/>
    <property type="project" value="TreeGrafter"/>
</dbReference>
<keyword evidence="2" id="KW-1133">Transmembrane helix</keyword>
<evidence type="ECO:0000256" key="1">
    <source>
        <dbReference type="ARBA" id="ARBA00006432"/>
    </source>
</evidence>
<feature type="domain" description="AMP-binding enzyme C-terminal" evidence="4">
    <location>
        <begin position="482"/>
        <end position="559"/>
    </location>
</feature>
<proteinExistence type="inferred from homology"/>
<dbReference type="InterPro" id="IPR020845">
    <property type="entry name" value="AMP-binding_CS"/>
</dbReference>
<dbReference type="SUPFAM" id="SSF56801">
    <property type="entry name" value="Acetyl-CoA synthetase-like"/>
    <property type="match status" value="1"/>
</dbReference>
<dbReference type="AlphaFoldDB" id="A0A0D1YSV2"/>
<gene>
    <name evidence="5" type="ORF">PV08_02654</name>
</gene>
<feature type="transmembrane region" description="Helical" evidence="2">
    <location>
        <begin position="73"/>
        <end position="97"/>
    </location>
</feature>
<dbReference type="Proteomes" id="UP000053328">
    <property type="component" value="Unassembled WGS sequence"/>
</dbReference>
<dbReference type="HOGENOM" id="CLU_000022_59_2_1"/>
<dbReference type="PANTHER" id="PTHR24096:SF424">
    <property type="entry name" value="ACETYL-COA SYNTHETASE-LIKE PROTEIN-RELATED"/>
    <property type="match status" value="1"/>
</dbReference>
<evidence type="ECO:0000259" key="3">
    <source>
        <dbReference type="Pfam" id="PF00501"/>
    </source>
</evidence>
<keyword evidence="2" id="KW-0472">Membrane</keyword>
<dbReference type="VEuPathDB" id="FungiDB:PV08_02654"/>
<dbReference type="CDD" id="cd05911">
    <property type="entry name" value="Firefly_Luc_like"/>
    <property type="match status" value="1"/>
</dbReference>
<sequence>MPHKSRWSIPLPQCSFPTFLFGSPHKDVGDAKAYIDAARPDELFLTRRDFRLWSQRLALGLLRSQAFHPGDRVLIFSGNTLATPVAFMGVVMAGGIFTGANPTFTSRELAHQLRDSEATYLFCSPSSIATGLEAARQAGLDKSRVYLFDESIFLDEGSSSHAELAGCRHWSGLVAPAEDAKDFQWEELDGDKCSKTIALNYSSGTTGVPKGVEVSHYNYIANTLQYNHLATLDPHYAQKNARAKWLCFLPLYHAMAQTIYIAGSLLREIPVYIMAKFDFLEMLVNVERFKITDLSIVPPIAVALSKHPAARKANLSSIESVGCGSAPLGSDICRAIEKLCGNRVNMKQGWGMTEVTCSLLGWDPTKTSSSSGVGEPNANCTAKIMRIVTDDSGNEEEASFSEVTERGPAHTGELWCRGPNVMKGYWRNPTATNKTFSVADADGERWLRTGDIAYVDEEGCFYIVDRIKELIKVNANQVAPAELEALLLEHPAVADVAVIGIPTADGDERPRAFVVRQPGGARVTEQDIYDFVKETAVPYKWLKGGVEWIDTIPKNPSGKILRRHLRETSKVKLAPSKL</sequence>
<evidence type="ECO:0000313" key="5">
    <source>
        <dbReference type="EMBL" id="KIW18366.1"/>
    </source>
</evidence>
<feature type="domain" description="AMP-dependent synthetase/ligase" evidence="3">
    <location>
        <begin position="30"/>
        <end position="426"/>
    </location>
</feature>
<dbReference type="Pfam" id="PF13193">
    <property type="entry name" value="AMP-binding_C"/>
    <property type="match status" value="1"/>
</dbReference>
<dbReference type="RefSeq" id="XP_016238582.1">
    <property type="nucleotide sequence ID" value="XM_016377012.1"/>
</dbReference>
<accession>A0A0D1YSV2</accession>
<dbReference type="InterPro" id="IPR042099">
    <property type="entry name" value="ANL_N_sf"/>
</dbReference>
<dbReference type="FunFam" id="3.30.300.30:FF:000007">
    <property type="entry name" value="4-coumarate--CoA ligase 2"/>
    <property type="match status" value="1"/>
</dbReference>
<dbReference type="Gene3D" id="3.40.50.12780">
    <property type="entry name" value="N-terminal domain of ligase-like"/>
    <property type="match status" value="1"/>
</dbReference>
<dbReference type="PROSITE" id="PS00455">
    <property type="entry name" value="AMP_BINDING"/>
    <property type="match status" value="1"/>
</dbReference>
<dbReference type="InterPro" id="IPR045851">
    <property type="entry name" value="AMP-bd_C_sf"/>
</dbReference>
<reference evidence="5 6" key="1">
    <citation type="submission" date="2015-01" db="EMBL/GenBank/DDBJ databases">
        <title>The Genome Sequence of Exophiala spinifera CBS89968.</title>
        <authorList>
            <consortium name="The Broad Institute Genomics Platform"/>
            <person name="Cuomo C."/>
            <person name="de Hoog S."/>
            <person name="Gorbushina A."/>
            <person name="Stielow B."/>
            <person name="Teixiera M."/>
            <person name="Abouelleil A."/>
            <person name="Chapman S.B."/>
            <person name="Priest M."/>
            <person name="Young S.K."/>
            <person name="Wortman J."/>
            <person name="Nusbaum C."/>
            <person name="Birren B."/>
        </authorList>
    </citation>
    <scope>NUCLEOTIDE SEQUENCE [LARGE SCALE GENOMIC DNA]</scope>
    <source>
        <strain evidence="5 6">CBS 89968</strain>
    </source>
</reference>
<dbReference type="GeneID" id="27329737"/>
<evidence type="ECO:0000313" key="6">
    <source>
        <dbReference type="Proteomes" id="UP000053328"/>
    </source>
</evidence>